<dbReference type="Proteomes" id="UP000058114">
    <property type="component" value="Chromosome"/>
</dbReference>
<dbReference type="EMBL" id="CP013067">
    <property type="protein sequence ID" value="ALP41232.1"/>
    <property type="molecule type" value="Genomic_DNA"/>
</dbReference>
<organism evidence="1 2">
    <name type="scientific">Aeromonas schubertii</name>
    <dbReference type="NCBI Taxonomy" id="652"/>
    <lineage>
        <taxon>Bacteria</taxon>
        <taxon>Pseudomonadati</taxon>
        <taxon>Pseudomonadota</taxon>
        <taxon>Gammaproteobacteria</taxon>
        <taxon>Aeromonadales</taxon>
        <taxon>Aeromonadaceae</taxon>
        <taxon>Aeromonas</taxon>
    </lineage>
</organism>
<reference evidence="1 2" key="2">
    <citation type="journal article" date="2016" name="Genome Announc.">
        <title>Complete Genome Sequence of the Highly Virulent Aeromonas schubertii Strain WL1483, Isolated from Diseased Snakehead Fish (Channa argus) in China.</title>
        <authorList>
            <person name="Liu L."/>
            <person name="Li N."/>
            <person name="Zhang D."/>
            <person name="Fu X."/>
            <person name="Shi C."/>
            <person name="Lin Q."/>
            <person name="Hao G."/>
        </authorList>
    </citation>
    <scope>NUCLEOTIDE SEQUENCE [LARGE SCALE GENOMIC DNA]</scope>
    <source>
        <strain evidence="1 2">WL1483</strain>
    </source>
</reference>
<accession>A0A0S2SHX6</accession>
<dbReference type="KEGG" id="asr:WL1483_1813"/>
<dbReference type="AlphaFoldDB" id="A0A0S2SHX6"/>
<evidence type="ECO:0000313" key="1">
    <source>
        <dbReference type="EMBL" id="ALP41232.1"/>
    </source>
</evidence>
<dbReference type="PATRIC" id="fig|652.5.peg.3068"/>
<protein>
    <submittedName>
        <fullName evidence="1">Uncharacterized protein</fullName>
    </submittedName>
</protein>
<evidence type="ECO:0000313" key="2">
    <source>
        <dbReference type="Proteomes" id="UP000058114"/>
    </source>
</evidence>
<reference evidence="2" key="1">
    <citation type="submission" date="2015-10" db="EMBL/GenBank/DDBJ databases">
        <title>Complete Genome Sequence of Aeromonas schubertii strain WL1483.</title>
        <authorList>
            <person name="Liu L."/>
        </authorList>
    </citation>
    <scope>NUCLEOTIDE SEQUENCE [LARGE SCALE GENOMIC DNA]</scope>
    <source>
        <strain evidence="2">WL1483</strain>
    </source>
</reference>
<proteinExistence type="predicted"/>
<name>A0A0S2SHX6_9GAMM</name>
<sequence>MFLFLKDDENMQRLERVRMDALLAGGIVAHLALPTEISPPDFGR</sequence>
<gene>
    <name evidence="1" type="ORF">WL1483_1813</name>
</gene>